<dbReference type="SMART" id="SM00829">
    <property type="entry name" value="PKS_ER"/>
    <property type="match status" value="1"/>
</dbReference>
<dbReference type="GO" id="GO:0016491">
    <property type="term" value="F:oxidoreductase activity"/>
    <property type="evidence" value="ECO:0007669"/>
    <property type="project" value="UniProtKB-KW"/>
</dbReference>
<dbReference type="Proteomes" id="UP000632659">
    <property type="component" value="Unassembled WGS sequence"/>
</dbReference>
<gene>
    <name evidence="6" type="ORF">H8702_08765</name>
</gene>
<dbReference type="InterPro" id="IPR050129">
    <property type="entry name" value="Zn_alcohol_dh"/>
</dbReference>
<evidence type="ECO:0000313" key="6">
    <source>
        <dbReference type="EMBL" id="MBC8611205.1"/>
    </source>
</evidence>
<accession>A0A8J6P7Z3</accession>
<dbReference type="CDD" id="cd08236">
    <property type="entry name" value="sugar_DH"/>
    <property type="match status" value="1"/>
</dbReference>
<evidence type="ECO:0000313" key="7">
    <source>
        <dbReference type="Proteomes" id="UP000632659"/>
    </source>
</evidence>
<dbReference type="GO" id="GO:0008270">
    <property type="term" value="F:zinc ion binding"/>
    <property type="evidence" value="ECO:0007669"/>
    <property type="project" value="InterPro"/>
</dbReference>
<dbReference type="AlphaFoldDB" id="A0A8J6P7Z3"/>
<dbReference type="PANTHER" id="PTHR43401:SF2">
    <property type="entry name" value="L-THREONINE 3-DEHYDROGENASE"/>
    <property type="match status" value="1"/>
</dbReference>
<name>A0A8J6P7Z3_9FIRM</name>
<organism evidence="6 7">
    <name type="scientific">Massiliimalia timonensis</name>
    <dbReference type="NCBI Taxonomy" id="1987501"/>
    <lineage>
        <taxon>Bacteria</taxon>
        <taxon>Bacillati</taxon>
        <taxon>Bacillota</taxon>
        <taxon>Clostridia</taxon>
        <taxon>Eubacteriales</taxon>
        <taxon>Oscillospiraceae</taxon>
        <taxon>Massiliimalia</taxon>
    </lineage>
</organism>
<dbReference type="SUPFAM" id="SSF51735">
    <property type="entry name" value="NAD(P)-binding Rossmann-fold domains"/>
    <property type="match status" value="1"/>
</dbReference>
<dbReference type="Gene3D" id="3.40.50.720">
    <property type="entry name" value="NAD(P)-binding Rossmann-like Domain"/>
    <property type="match status" value="1"/>
</dbReference>
<comment type="caution">
    <text evidence="6">The sequence shown here is derived from an EMBL/GenBank/DDBJ whole genome shotgun (WGS) entry which is preliminary data.</text>
</comment>
<protein>
    <submittedName>
        <fullName evidence="6">Galactitol-1-phosphate 5-dehydrogenase</fullName>
    </submittedName>
</protein>
<dbReference type="SUPFAM" id="SSF50129">
    <property type="entry name" value="GroES-like"/>
    <property type="match status" value="1"/>
</dbReference>
<dbReference type="Pfam" id="PF08240">
    <property type="entry name" value="ADH_N"/>
    <property type="match status" value="1"/>
</dbReference>
<dbReference type="Gene3D" id="3.90.180.10">
    <property type="entry name" value="Medium-chain alcohol dehydrogenases, catalytic domain"/>
    <property type="match status" value="1"/>
</dbReference>
<comment type="cofactor">
    <cofactor evidence="4">
        <name>Zn(2+)</name>
        <dbReference type="ChEBI" id="CHEBI:29105"/>
    </cofactor>
</comment>
<evidence type="ECO:0000256" key="2">
    <source>
        <dbReference type="ARBA" id="ARBA00022833"/>
    </source>
</evidence>
<keyword evidence="3" id="KW-0560">Oxidoreductase</keyword>
<keyword evidence="2 4" id="KW-0862">Zinc</keyword>
<reference evidence="6" key="1">
    <citation type="submission" date="2020-08" db="EMBL/GenBank/DDBJ databases">
        <title>Genome public.</title>
        <authorList>
            <person name="Liu C."/>
            <person name="Sun Q."/>
        </authorList>
    </citation>
    <scope>NUCLEOTIDE SEQUENCE</scope>
    <source>
        <strain evidence="6">NSJ-15</strain>
    </source>
</reference>
<dbReference type="RefSeq" id="WP_093988892.1">
    <property type="nucleotide sequence ID" value="NZ_FYDD01000003.1"/>
</dbReference>
<feature type="domain" description="Enoyl reductase (ER)" evidence="5">
    <location>
        <begin position="8"/>
        <end position="345"/>
    </location>
</feature>
<keyword evidence="7" id="KW-1185">Reference proteome</keyword>
<proteinExistence type="inferred from homology"/>
<dbReference type="Pfam" id="PF00107">
    <property type="entry name" value="ADH_zinc_N"/>
    <property type="match status" value="1"/>
</dbReference>
<keyword evidence="1 4" id="KW-0479">Metal-binding</keyword>
<dbReference type="InterPro" id="IPR020843">
    <property type="entry name" value="ER"/>
</dbReference>
<evidence type="ECO:0000256" key="4">
    <source>
        <dbReference type="RuleBase" id="RU361277"/>
    </source>
</evidence>
<dbReference type="InterPro" id="IPR011032">
    <property type="entry name" value="GroES-like_sf"/>
</dbReference>
<dbReference type="InterPro" id="IPR036291">
    <property type="entry name" value="NAD(P)-bd_dom_sf"/>
</dbReference>
<evidence type="ECO:0000256" key="3">
    <source>
        <dbReference type="ARBA" id="ARBA00023002"/>
    </source>
</evidence>
<dbReference type="InterPro" id="IPR002328">
    <property type="entry name" value="ADH_Zn_CS"/>
</dbReference>
<evidence type="ECO:0000259" key="5">
    <source>
        <dbReference type="SMART" id="SM00829"/>
    </source>
</evidence>
<dbReference type="PANTHER" id="PTHR43401">
    <property type="entry name" value="L-THREONINE 3-DEHYDROGENASE"/>
    <property type="match status" value="1"/>
</dbReference>
<sequence>MKAAVLYGNEDIRYDDFKTPEVKPGTVKVRVRATGICGSDIPRVLHNGAHFYPVVLGHEFSGDVVEVGEGVTKVKVGDTVSGAPLLPCLACDDCQNGNYSLCKHYSFIGSREQGSFAEYVVMPERNAIPYDSSIPYEQAAMFEPSTVALHGLFCNDYQGGETVAVLGGGTIGLFTAQWARIFGAKRVVVFDIVDSRLELAKKLGADEVVNTAQPDFMERAMELADGKGYGYVFETAGNTATMQMAFDLAANKAKVCFIGTPHLDLTFTPKQWENMNRKEFKLTGSWMSYSAPFPGKEWDLTAHYFATGQLRFDPALIYKTFPLSKADEAFALYKIPGEVKGKIMLVNEK</sequence>
<dbReference type="InterPro" id="IPR013154">
    <property type="entry name" value="ADH-like_N"/>
</dbReference>
<dbReference type="EMBL" id="JACRTL010000004">
    <property type="protein sequence ID" value="MBC8611205.1"/>
    <property type="molecule type" value="Genomic_DNA"/>
</dbReference>
<comment type="similarity">
    <text evidence="4">Belongs to the zinc-containing alcohol dehydrogenase family.</text>
</comment>
<dbReference type="PROSITE" id="PS00059">
    <property type="entry name" value="ADH_ZINC"/>
    <property type="match status" value="1"/>
</dbReference>
<dbReference type="InterPro" id="IPR013149">
    <property type="entry name" value="ADH-like_C"/>
</dbReference>
<evidence type="ECO:0000256" key="1">
    <source>
        <dbReference type="ARBA" id="ARBA00022723"/>
    </source>
</evidence>
<dbReference type="OrthoDB" id="9769198at2"/>